<evidence type="ECO:0000256" key="3">
    <source>
        <dbReference type="ARBA" id="ARBA00021502"/>
    </source>
</evidence>
<dbReference type="PANTHER" id="PTHR34105:SF1">
    <property type="entry name" value="PROLINE-, GLUTAMIC ACID- AND LEUCINE-RICH PROTEIN 1"/>
    <property type="match status" value="1"/>
</dbReference>
<dbReference type="EMBL" id="ML978144">
    <property type="protein sequence ID" value="KAF2092566.1"/>
    <property type="molecule type" value="Genomic_DNA"/>
</dbReference>
<feature type="domain" description="Pre-rRNA-processing protein RIX1 N-terminal" evidence="6">
    <location>
        <begin position="13"/>
        <end position="216"/>
    </location>
</feature>
<evidence type="ECO:0000313" key="7">
    <source>
        <dbReference type="EMBL" id="KAF2092566.1"/>
    </source>
</evidence>
<name>A0A9P4I696_9PEZI</name>
<gene>
    <name evidence="7" type="ORF">NA57DRAFT_22798</name>
</gene>
<organism evidence="7 8">
    <name type="scientific">Rhizodiscina lignyota</name>
    <dbReference type="NCBI Taxonomy" id="1504668"/>
    <lineage>
        <taxon>Eukaryota</taxon>
        <taxon>Fungi</taxon>
        <taxon>Dikarya</taxon>
        <taxon>Ascomycota</taxon>
        <taxon>Pezizomycotina</taxon>
        <taxon>Dothideomycetes</taxon>
        <taxon>Pleosporomycetidae</taxon>
        <taxon>Aulographales</taxon>
        <taxon>Rhizodiscinaceae</taxon>
        <taxon>Rhizodiscina</taxon>
    </lineage>
</organism>
<dbReference type="InterPro" id="IPR011989">
    <property type="entry name" value="ARM-like"/>
</dbReference>
<evidence type="ECO:0000259" key="6">
    <source>
        <dbReference type="Pfam" id="PF08167"/>
    </source>
</evidence>
<evidence type="ECO:0000256" key="4">
    <source>
        <dbReference type="ARBA" id="ARBA00023242"/>
    </source>
</evidence>
<protein>
    <recommendedName>
        <fullName evidence="3">Pre-rRNA-processing protein RIX1</fullName>
    </recommendedName>
</protein>
<dbReference type="Pfam" id="PF08167">
    <property type="entry name" value="RIX1"/>
    <property type="match status" value="1"/>
</dbReference>
<evidence type="ECO:0000256" key="2">
    <source>
        <dbReference type="ARBA" id="ARBA00010511"/>
    </source>
</evidence>
<feature type="non-terminal residue" evidence="7">
    <location>
        <position position="606"/>
    </location>
</feature>
<keyword evidence="4" id="KW-0539">Nucleus</keyword>
<dbReference type="PANTHER" id="PTHR34105">
    <property type="entry name" value="PROLINE-, GLUTAMIC ACID- AND LEUCINE-RICH PROTEIN 1"/>
    <property type="match status" value="1"/>
</dbReference>
<comment type="caution">
    <text evidence="7">The sequence shown here is derived from an EMBL/GenBank/DDBJ whole genome shotgun (WGS) entry which is preliminary data.</text>
</comment>
<dbReference type="GO" id="GO:0006364">
    <property type="term" value="P:rRNA processing"/>
    <property type="evidence" value="ECO:0007669"/>
    <property type="project" value="TreeGrafter"/>
</dbReference>
<dbReference type="OrthoDB" id="20900at2759"/>
<evidence type="ECO:0000256" key="1">
    <source>
        <dbReference type="ARBA" id="ARBA00004123"/>
    </source>
</evidence>
<dbReference type="InterPro" id="IPR016024">
    <property type="entry name" value="ARM-type_fold"/>
</dbReference>
<dbReference type="Gene3D" id="1.25.10.10">
    <property type="entry name" value="Leucine-rich Repeat Variant"/>
    <property type="match status" value="1"/>
</dbReference>
<dbReference type="Proteomes" id="UP000799772">
    <property type="component" value="Unassembled WGS sequence"/>
</dbReference>
<dbReference type="GO" id="GO:0005634">
    <property type="term" value="C:nucleus"/>
    <property type="evidence" value="ECO:0007669"/>
    <property type="project" value="UniProtKB-SubCell"/>
</dbReference>
<keyword evidence="8" id="KW-1185">Reference proteome</keyword>
<sequence length="606" mass="66413">MAPVEASYEAVALRAVTYRLTTTPTQHLPNITPHLSAQLERCKSVLSTPGTPGSKDRAETSTLFHKLNTRISSLLQDRSIEGRWTGVVMAKSAVELGGYEAVQGSARWTRSLLTILNKNDPPTTKVLSIITITRIFVLAREYATLIREIVTPNLPSLVSACLQILDVGVDSIRTHLNLVEIVLKSFSQLIGRHPTIFRTYAPRIREALVQYIAPASMLSSGDQLLPSVPVPESIREDARKLYVQLHECAPKNASAEEWETALRRLITTIHETADEVFRSINENWESVVGYYPVQHNIEALQPIPSRLEKDSIGLGPWVGIPSGAERINGLLGLLEQYFRTPASYSTSPTIGHIADMFNRLFSVARPPSPRDWESSGRADSRFERAEREELSNILPDIHVALIRTVQAILSRLQASSLPIAPELLLQVSWVFEKESSVPAIRVATYAVLALLLPLLGATLDKESVESLRPLIAACCPDALPPTGHTSSSELSDFAKGKGNGSLSKKPESIVGPLAVSDTIHQVEPDVHSAASDLLPLLLSYIPSGLVTKNLRATMDRAAILSQNREAILASIQNASPHHASNLPLLARLYANDIKVQCLIKPRMPVI</sequence>
<proteinExistence type="inferred from homology"/>
<dbReference type="AlphaFoldDB" id="A0A9P4I696"/>
<dbReference type="SUPFAM" id="SSF48371">
    <property type="entry name" value="ARM repeat"/>
    <property type="match status" value="1"/>
</dbReference>
<feature type="region of interest" description="Disordered" evidence="5">
    <location>
        <begin position="483"/>
        <end position="504"/>
    </location>
</feature>
<accession>A0A9P4I696</accession>
<comment type="subcellular location">
    <subcellularLocation>
        <location evidence="1">Nucleus</location>
    </subcellularLocation>
</comment>
<evidence type="ECO:0000256" key="5">
    <source>
        <dbReference type="SAM" id="MobiDB-lite"/>
    </source>
</evidence>
<dbReference type="InterPro" id="IPR012583">
    <property type="entry name" value="RIX1_N"/>
</dbReference>
<reference evidence="7" key="1">
    <citation type="journal article" date="2020" name="Stud. Mycol.">
        <title>101 Dothideomycetes genomes: a test case for predicting lifestyles and emergence of pathogens.</title>
        <authorList>
            <person name="Haridas S."/>
            <person name="Albert R."/>
            <person name="Binder M."/>
            <person name="Bloem J."/>
            <person name="Labutti K."/>
            <person name="Salamov A."/>
            <person name="Andreopoulos B."/>
            <person name="Baker S."/>
            <person name="Barry K."/>
            <person name="Bills G."/>
            <person name="Bluhm B."/>
            <person name="Cannon C."/>
            <person name="Castanera R."/>
            <person name="Culley D."/>
            <person name="Daum C."/>
            <person name="Ezra D."/>
            <person name="Gonzalez J."/>
            <person name="Henrissat B."/>
            <person name="Kuo A."/>
            <person name="Liang C."/>
            <person name="Lipzen A."/>
            <person name="Lutzoni F."/>
            <person name="Magnuson J."/>
            <person name="Mondo S."/>
            <person name="Nolan M."/>
            <person name="Ohm R."/>
            <person name="Pangilinan J."/>
            <person name="Park H.-J."/>
            <person name="Ramirez L."/>
            <person name="Alfaro M."/>
            <person name="Sun H."/>
            <person name="Tritt A."/>
            <person name="Yoshinaga Y."/>
            <person name="Zwiers L.-H."/>
            <person name="Turgeon B."/>
            <person name="Goodwin S."/>
            <person name="Spatafora J."/>
            <person name="Crous P."/>
            <person name="Grigoriev I."/>
        </authorList>
    </citation>
    <scope>NUCLEOTIDE SEQUENCE</scope>
    <source>
        <strain evidence="7">CBS 133067</strain>
    </source>
</reference>
<evidence type="ECO:0000313" key="8">
    <source>
        <dbReference type="Proteomes" id="UP000799772"/>
    </source>
</evidence>
<comment type="similarity">
    <text evidence="2">Belongs to the RIX1/PELP1 family.</text>
</comment>